<feature type="compositionally biased region" description="Polar residues" evidence="5">
    <location>
        <begin position="24"/>
        <end position="42"/>
    </location>
</feature>
<feature type="region of interest" description="Disordered" evidence="5">
    <location>
        <begin position="1"/>
        <end position="60"/>
    </location>
</feature>
<dbReference type="PANTHER" id="PTHR28304:SF2">
    <property type="entry name" value="PEROXISOMAL MEMBRANE PROTEIN PEX29"/>
    <property type="match status" value="1"/>
</dbReference>
<gene>
    <name evidence="8" type="ORF">K431DRAFT_223085</name>
</gene>
<dbReference type="Pfam" id="PF06398">
    <property type="entry name" value="Pex24p"/>
    <property type="match status" value="1"/>
</dbReference>
<feature type="compositionally biased region" description="Polar residues" evidence="5">
    <location>
        <begin position="1"/>
        <end position="12"/>
    </location>
</feature>
<keyword evidence="4 6" id="KW-0472">Membrane</keyword>
<dbReference type="PANTHER" id="PTHR28304">
    <property type="entry name" value="PEROXISOMAL MEMBRANE PROTEIN PEX29"/>
    <property type="match status" value="1"/>
</dbReference>
<dbReference type="InterPro" id="IPR010482">
    <property type="entry name" value="TECPR1-like_DysF"/>
</dbReference>
<keyword evidence="3 6" id="KW-1133">Transmembrane helix</keyword>
<proteinExistence type="predicted"/>
<dbReference type="InterPro" id="IPR052816">
    <property type="entry name" value="Peroxisomal_Membrane_PEX28-32"/>
</dbReference>
<reference evidence="8" key="1">
    <citation type="journal article" date="2020" name="Stud. Mycol.">
        <title>101 Dothideomycetes genomes: a test case for predicting lifestyles and emergence of pathogens.</title>
        <authorList>
            <person name="Haridas S."/>
            <person name="Albert R."/>
            <person name="Binder M."/>
            <person name="Bloem J."/>
            <person name="Labutti K."/>
            <person name="Salamov A."/>
            <person name="Andreopoulos B."/>
            <person name="Baker S."/>
            <person name="Barry K."/>
            <person name="Bills G."/>
            <person name="Bluhm B."/>
            <person name="Cannon C."/>
            <person name="Castanera R."/>
            <person name="Culley D."/>
            <person name="Daum C."/>
            <person name="Ezra D."/>
            <person name="Gonzalez J."/>
            <person name="Henrissat B."/>
            <person name="Kuo A."/>
            <person name="Liang C."/>
            <person name="Lipzen A."/>
            <person name="Lutzoni F."/>
            <person name="Magnuson J."/>
            <person name="Mondo S."/>
            <person name="Nolan M."/>
            <person name="Ohm R."/>
            <person name="Pangilinan J."/>
            <person name="Park H.-J."/>
            <person name="Ramirez L."/>
            <person name="Alfaro M."/>
            <person name="Sun H."/>
            <person name="Tritt A."/>
            <person name="Yoshinaga Y."/>
            <person name="Zwiers L.-H."/>
            <person name="Turgeon B."/>
            <person name="Goodwin S."/>
            <person name="Spatafora J."/>
            <person name="Crous P."/>
            <person name="Grigoriev I."/>
        </authorList>
    </citation>
    <scope>NUCLEOTIDE SEQUENCE</scope>
    <source>
        <strain evidence="8">CBS 116435</strain>
    </source>
</reference>
<evidence type="ECO:0000256" key="6">
    <source>
        <dbReference type="SAM" id="Phobius"/>
    </source>
</evidence>
<dbReference type="OrthoDB" id="545683at2759"/>
<evidence type="ECO:0000256" key="3">
    <source>
        <dbReference type="ARBA" id="ARBA00022989"/>
    </source>
</evidence>
<evidence type="ECO:0000313" key="8">
    <source>
        <dbReference type="EMBL" id="KAF2721935.1"/>
    </source>
</evidence>
<comment type="caution">
    <text evidence="8">The sequence shown here is derived from an EMBL/GenBank/DDBJ whole genome shotgun (WGS) entry which is preliminary data.</text>
</comment>
<dbReference type="EMBL" id="MU003786">
    <property type="protein sequence ID" value="KAF2721935.1"/>
    <property type="molecule type" value="Genomic_DNA"/>
</dbReference>
<evidence type="ECO:0000259" key="7">
    <source>
        <dbReference type="Pfam" id="PF06398"/>
    </source>
</evidence>
<evidence type="ECO:0000256" key="1">
    <source>
        <dbReference type="ARBA" id="ARBA00004141"/>
    </source>
</evidence>
<evidence type="ECO:0000313" key="9">
    <source>
        <dbReference type="Proteomes" id="UP000799441"/>
    </source>
</evidence>
<feature type="domain" description="TECPR1-like DysF" evidence="7">
    <location>
        <begin position="119"/>
        <end position="487"/>
    </location>
</feature>
<protein>
    <submittedName>
        <fullName evidence="8">Pex24p-domain-containing protein</fullName>
    </submittedName>
</protein>
<keyword evidence="2 6" id="KW-0812">Transmembrane</keyword>
<dbReference type="AlphaFoldDB" id="A0A9P4URC6"/>
<dbReference type="Proteomes" id="UP000799441">
    <property type="component" value="Unassembled WGS sequence"/>
</dbReference>
<sequence>MDDEYSSSSSPIANRDDPIPVVATPSQNDAAIATTASVSDSEGAQLAGKRERARNKASNLKDQLRDGSAFSFSLQDRLLSGLMAQIIPPEDLSETETPSLGARKPTDRRSRKYVDRPGFSVALMGYNFRRFNARIGIAFVFQNRLIYLFTWRAPTQTLSFLAVYSLLCLKPELLPLVPLVLALFFVMVPAFLARHPSPEAKDPMLGLARFGPPMAAPGRIKPAPEMSKDFFRNMRDLQNCMEDFSRVHDTVNDYVTPYINFSDEATSSAIFLFLIMTASVAFLASQWVPWRVILLLTGWVAVCAGHPEAQTILLSSGNVEQVQQKGSLLASHLRTWVSSDIALDEPPETREVEVFELQKRVPDADEAWEPWLFTPTAYDPLSPPRIAGARPKGTQFFEDVQPPKGWGWKDKKWTLDLWGREWVETRMVTGVEVEMEGERWVYDVPIEDIRLSSQANRDKKRQVPRSGWEEGTGIEKRGEWRRRRWIRRVERKELVSG</sequence>
<feature type="transmembrane region" description="Helical" evidence="6">
    <location>
        <begin position="269"/>
        <end position="288"/>
    </location>
</feature>
<comment type="subcellular location">
    <subcellularLocation>
        <location evidence="1">Membrane</location>
        <topology evidence="1">Multi-pass membrane protein</topology>
    </subcellularLocation>
</comment>
<evidence type="ECO:0000256" key="5">
    <source>
        <dbReference type="SAM" id="MobiDB-lite"/>
    </source>
</evidence>
<accession>A0A9P4URC6</accession>
<dbReference type="GO" id="GO:0005778">
    <property type="term" value="C:peroxisomal membrane"/>
    <property type="evidence" value="ECO:0007669"/>
    <property type="project" value="TreeGrafter"/>
</dbReference>
<feature type="transmembrane region" description="Helical" evidence="6">
    <location>
        <begin position="133"/>
        <end position="153"/>
    </location>
</feature>
<organism evidence="8 9">
    <name type="scientific">Polychaeton citri CBS 116435</name>
    <dbReference type="NCBI Taxonomy" id="1314669"/>
    <lineage>
        <taxon>Eukaryota</taxon>
        <taxon>Fungi</taxon>
        <taxon>Dikarya</taxon>
        <taxon>Ascomycota</taxon>
        <taxon>Pezizomycotina</taxon>
        <taxon>Dothideomycetes</taxon>
        <taxon>Dothideomycetidae</taxon>
        <taxon>Capnodiales</taxon>
        <taxon>Capnodiaceae</taxon>
        <taxon>Polychaeton</taxon>
    </lineage>
</organism>
<keyword evidence="9" id="KW-1185">Reference proteome</keyword>
<name>A0A9P4URC6_9PEZI</name>
<evidence type="ECO:0000256" key="2">
    <source>
        <dbReference type="ARBA" id="ARBA00022692"/>
    </source>
</evidence>
<dbReference type="GO" id="GO:0007031">
    <property type="term" value="P:peroxisome organization"/>
    <property type="evidence" value="ECO:0007669"/>
    <property type="project" value="UniProtKB-ARBA"/>
</dbReference>
<evidence type="ECO:0000256" key="4">
    <source>
        <dbReference type="ARBA" id="ARBA00023136"/>
    </source>
</evidence>
<feature type="transmembrane region" description="Helical" evidence="6">
    <location>
        <begin position="173"/>
        <end position="193"/>
    </location>
</feature>